<name>A0A8J6HLV1_TENMO</name>
<comment type="caution">
    <text evidence="1">The sequence shown here is derived from an EMBL/GenBank/DDBJ whole genome shotgun (WGS) entry which is preliminary data.</text>
</comment>
<protein>
    <submittedName>
        <fullName evidence="1">Uncharacterized protein</fullName>
    </submittedName>
</protein>
<dbReference type="EMBL" id="JABDTM020019386">
    <property type="protein sequence ID" value="KAH0817486.1"/>
    <property type="molecule type" value="Genomic_DNA"/>
</dbReference>
<reference evidence="1" key="2">
    <citation type="submission" date="2021-08" db="EMBL/GenBank/DDBJ databases">
        <authorList>
            <person name="Eriksson T."/>
        </authorList>
    </citation>
    <scope>NUCLEOTIDE SEQUENCE</scope>
    <source>
        <strain evidence="1">Stoneville</strain>
        <tissue evidence="1">Whole head</tissue>
    </source>
</reference>
<keyword evidence="2" id="KW-1185">Reference proteome</keyword>
<evidence type="ECO:0000313" key="1">
    <source>
        <dbReference type="EMBL" id="KAH0817486.1"/>
    </source>
</evidence>
<proteinExistence type="predicted"/>
<sequence length="351" mass="39484">MIKQIPGATLHFDEINKKKLTLPRRNRIRDRSGRIQKCSCSEEGETVASGGPHSNAANLRPWMASSYASNNPPLYRSETPRIRESKLHSIWGWHAQDRTNPATRKITFFGPGAVGIRPNFFPTSSNPIPITNALWWLCIKKVDEVHSQGPRCHDDRSVTCHCYQHQHIDVANLTRRAVILDEVMKLSKVMSKILLAEEKQTLGGFKNIYDVFTSTALSTLEGYKDRVVFLFCAIEHREISSWVFRRKWKSCYKANGGGGASRLIITITSYRSVIPSGAINRQVTKPAPARFTSTSESGVRRNAAIKIPRSPRDGPSRPCKCHWPNRHVEGGPRLLMLHCQGQDLPALSRAP</sequence>
<organism evidence="1 2">
    <name type="scientific">Tenebrio molitor</name>
    <name type="common">Yellow mealworm beetle</name>
    <dbReference type="NCBI Taxonomy" id="7067"/>
    <lineage>
        <taxon>Eukaryota</taxon>
        <taxon>Metazoa</taxon>
        <taxon>Ecdysozoa</taxon>
        <taxon>Arthropoda</taxon>
        <taxon>Hexapoda</taxon>
        <taxon>Insecta</taxon>
        <taxon>Pterygota</taxon>
        <taxon>Neoptera</taxon>
        <taxon>Endopterygota</taxon>
        <taxon>Coleoptera</taxon>
        <taxon>Polyphaga</taxon>
        <taxon>Cucujiformia</taxon>
        <taxon>Tenebrionidae</taxon>
        <taxon>Tenebrio</taxon>
    </lineage>
</organism>
<reference evidence="1" key="1">
    <citation type="journal article" date="2020" name="J Insects Food Feed">
        <title>The yellow mealworm (Tenebrio molitor) genome: a resource for the emerging insects as food and feed industry.</title>
        <authorList>
            <person name="Eriksson T."/>
            <person name="Andere A."/>
            <person name="Kelstrup H."/>
            <person name="Emery V."/>
            <person name="Picard C."/>
        </authorList>
    </citation>
    <scope>NUCLEOTIDE SEQUENCE</scope>
    <source>
        <strain evidence="1">Stoneville</strain>
        <tissue evidence="1">Whole head</tissue>
    </source>
</reference>
<gene>
    <name evidence="1" type="ORF">GEV33_005305</name>
</gene>
<dbReference type="Proteomes" id="UP000719412">
    <property type="component" value="Unassembled WGS sequence"/>
</dbReference>
<evidence type="ECO:0000313" key="2">
    <source>
        <dbReference type="Proteomes" id="UP000719412"/>
    </source>
</evidence>
<accession>A0A8J6HLV1</accession>
<dbReference type="AlphaFoldDB" id="A0A8J6HLV1"/>